<dbReference type="KEGG" id="rdp:RD2015_4165"/>
<evidence type="ECO:0000313" key="1">
    <source>
        <dbReference type="EMBL" id="ALV08614.1"/>
    </source>
</evidence>
<dbReference type="GO" id="GO:0008270">
    <property type="term" value="F:zinc ion binding"/>
    <property type="evidence" value="ECO:0007669"/>
    <property type="project" value="InterPro"/>
</dbReference>
<dbReference type="GO" id="GO:0004519">
    <property type="term" value="F:endonuclease activity"/>
    <property type="evidence" value="ECO:0007669"/>
    <property type="project" value="UniProtKB-KW"/>
</dbReference>
<dbReference type="InterPro" id="IPR002711">
    <property type="entry name" value="HNH"/>
</dbReference>
<dbReference type="GO" id="GO:0003676">
    <property type="term" value="F:nucleic acid binding"/>
    <property type="evidence" value="ECO:0007669"/>
    <property type="project" value="InterPro"/>
</dbReference>
<name>A0A0U3D4T9_9BURK</name>
<evidence type="ECO:0000313" key="2">
    <source>
        <dbReference type="Proteomes" id="UP000060699"/>
    </source>
</evidence>
<keyword evidence="1" id="KW-0255">Endonuclease</keyword>
<dbReference type="RefSeq" id="WP_232309840.1">
    <property type="nucleotide sequence ID" value="NZ_CP013729.1"/>
</dbReference>
<keyword evidence="1" id="KW-0378">Hydrolase</keyword>
<dbReference type="Pfam" id="PF26348">
    <property type="entry name" value="SRA_ScoMcrA"/>
    <property type="match status" value="1"/>
</dbReference>
<accession>A0A0U3D4T9</accession>
<dbReference type="InterPro" id="IPR003615">
    <property type="entry name" value="HNH_nuc"/>
</dbReference>
<reference evidence="1 2" key="1">
    <citation type="submission" date="2015-12" db="EMBL/GenBank/DDBJ databases">
        <title>Complete genome of Roseateles depolymerans KCTC 42856.</title>
        <authorList>
            <person name="Kim K.M."/>
        </authorList>
    </citation>
    <scope>NUCLEOTIDE SEQUENCE [LARGE SCALE GENOMIC DNA]</scope>
    <source>
        <strain evidence="1 2">KCTC 42856</strain>
    </source>
</reference>
<dbReference type="CDD" id="cd00085">
    <property type="entry name" value="HNHc"/>
    <property type="match status" value="1"/>
</dbReference>
<protein>
    <submittedName>
        <fullName evidence="1">HNH endonuclease</fullName>
    </submittedName>
</protein>
<dbReference type="Pfam" id="PF01844">
    <property type="entry name" value="HNH"/>
    <property type="match status" value="1"/>
</dbReference>
<sequence length="286" mass="31445">MAQVNADSYVLRFELNRVYDRWPEINDPFGGSRQSGIAPSRRAPAVFLFTGESGEQYGYKDHFDENGVFSYTGEGQVGDMKMTNGNLAIARHAQDGRSLHVFKALGKGKGQQYKGEFIYANHTCPIGPDRNGDPRKLIVFHLLPVRTLEEDAVLPVEVAAGYVQPKSLQEARSRALAALKPREGLGGMHALRAVYERSRAVRDYVLLRAAGVCESCDRPAPFVRADGSPYLEPHHITRLSDGGLDHPSCVAALCPACHREIHYGDQGSAKNAALKQRTEQREAEGA</sequence>
<dbReference type="Proteomes" id="UP000060699">
    <property type="component" value="Chromosome"/>
</dbReference>
<gene>
    <name evidence="1" type="ORF">RD2015_4165</name>
</gene>
<dbReference type="AlphaFoldDB" id="A0A0U3D4T9"/>
<keyword evidence="1" id="KW-0540">Nuclease</keyword>
<dbReference type="Gene3D" id="1.10.30.50">
    <property type="match status" value="1"/>
</dbReference>
<dbReference type="STRING" id="76731.RD2015_4165"/>
<keyword evidence="2" id="KW-1185">Reference proteome</keyword>
<dbReference type="EMBL" id="CP013729">
    <property type="protein sequence ID" value="ALV08614.1"/>
    <property type="molecule type" value="Genomic_DNA"/>
</dbReference>
<organism evidence="1 2">
    <name type="scientific">Roseateles depolymerans</name>
    <dbReference type="NCBI Taxonomy" id="76731"/>
    <lineage>
        <taxon>Bacteria</taxon>
        <taxon>Pseudomonadati</taxon>
        <taxon>Pseudomonadota</taxon>
        <taxon>Betaproteobacteria</taxon>
        <taxon>Burkholderiales</taxon>
        <taxon>Sphaerotilaceae</taxon>
        <taxon>Roseateles</taxon>
    </lineage>
</organism>
<proteinExistence type="predicted"/>
<dbReference type="InterPro" id="IPR058712">
    <property type="entry name" value="SRA_ScoMcrA"/>
</dbReference>
<dbReference type="SMART" id="SM00507">
    <property type="entry name" value="HNHc"/>
    <property type="match status" value="1"/>
</dbReference>